<comment type="caution">
    <text evidence="2">The sequence shown here is derived from an EMBL/GenBank/DDBJ whole genome shotgun (WGS) entry which is preliminary data.</text>
</comment>
<dbReference type="InterPro" id="IPR029060">
    <property type="entry name" value="PIN-like_dom_sf"/>
</dbReference>
<feature type="domain" description="PIN" evidence="1">
    <location>
        <begin position="5"/>
        <end position="118"/>
    </location>
</feature>
<dbReference type="Pfam" id="PF13470">
    <property type="entry name" value="PIN_3"/>
    <property type="match status" value="1"/>
</dbReference>
<dbReference type="Gene3D" id="3.40.50.1010">
    <property type="entry name" value="5'-nuclease"/>
    <property type="match status" value="1"/>
</dbReference>
<evidence type="ECO:0000313" key="2">
    <source>
        <dbReference type="EMBL" id="TGN10311.1"/>
    </source>
</evidence>
<accession>A0A6H3NMM4</accession>
<evidence type="ECO:0000313" key="3">
    <source>
        <dbReference type="Proteomes" id="UP000297649"/>
    </source>
</evidence>
<dbReference type="SUPFAM" id="SSF88723">
    <property type="entry name" value="PIN domain-like"/>
    <property type="match status" value="1"/>
</dbReference>
<name>A0A6H3NMM4_9LEPT</name>
<reference evidence="2" key="1">
    <citation type="journal article" date="2019" name="PLoS Negl. Trop. Dis.">
        <title>Revisiting the worldwide diversity of Leptospira species in the environment.</title>
        <authorList>
            <person name="Vincent A.T."/>
            <person name="Schiettekatte O."/>
            <person name="Bourhy P."/>
            <person name="Veyrier F.J."/>
            <person name="Picardeau M."/>
        </authorList>
    </citation>
    <scope>NUCLEOTIDE SEQUENCE [LARGE SCALE GENOMIC DNA]</scope>
    <source>
        <strain evidence="2">201601109</strain>
    </source>
</reference>
<protein>
    <submittedName>
        <fullName evidence="2">PIN domain-containing protein</fullName>
    </submittedName>
</protein>
<dbReference type="Proteomes" id="UP000297649">
    <property type="component" value="Unassembled WGS sequence"/>
</dbReference>
<evidence type="ECO:0000259" key="1">
    <source>
        <dbReference type="Pfam" id="PF13470"/>
    </source>
</evidence>
<sequence length="141" mass="16594">MIRNVYLDSDIIIDYLYAREPFFQESVQLISLIENKQIKGSISSLIVWNIFYILAKYTNEKTARELIKEFITIIEIIPIDEKIINQGINSSIKDFEDSIQYFAAKSKKIEYIITRNKKDYPDGEIKPLSPMEFLTIFKELN</sequence>
<dbReference type="AlphaFoldDB" id="A0A6H3NMM4"/>
<organism evidence="2 3">
    <name type="scientific">Leptospira bandrabouensis</name>
    <dbReference type="NCBI Taxonomy" id="2484903"/>
    <lineage>
        <taxon>Bacteria</taxon>
        <taxon>Pseudomonadati</taxon>
        <taxon>Spirochaetota</taxon>
        <taxon>Spirochaetia</taxon>
        <taxon>Leptospirales</taxon>
        <taxon>Leptospiraceae</taxon>
        <taxon>Leptospira</taxon>
    </lineage>
</organism>
<gene>
    <name evidence="2" type="ORF">EHR08_19565</name>
</gene>
<dbReference type="EMBL" id="RQHU01000029">
    <property type="protein sequence ID" value="TGN10311.1"/>
    <property type="molecule type" value="Genomic_DNA"/>
</dbReference>
<keyword evidence="3" id="KW-1185">Reference proteome</keyword>
<proteinExistence type="predicted"/>
<dbReference type="RefSeq" id="WP_135781566.1">
    <property type="nucleotide sequence ID" value="NZ_JAIZBL010000008.1"/>
</dbReference>
<dbReference type="InterPro" id="IPR002716">
    <property type="entry name" value="PIN_dom"/>
</dbReference>